<keyword evidence="3" id="KW-1185">Reference proteome</keyword>
<dbReference type="Pfam" id="PF00085">
    <property type="entry name" value="Thioredoxin"/>
    <property type="match status" value="1"/>
</dbReference>
<dbReference type="AlphaFoldDB" id="A0A0L0DCA1"/>
<evidence type="ECO:0000259" key="1">
    <source>
        <dbReference type="Pfam" id="PF00085"/>
    </source>
</evidence>
<evidence type="ECO:0000313" key="2">
    <source>
        <dbReference type="EMBL" id="KNC49711.1"/>
    </source>
</evidence>
<reference evidence="2 3" key="1">
    <citation type="submission" date="2010-05" db="EMBL/GenBank/DDBJ databases">
        <title>The Genome Sequence of Thecamonas trahens ATCC 50062.</title>
        <authorList>
            <consortium name="The Broad Institute Genome Sequencing Platform"/>
            <person name="Russ C."/>
            <person name="Cuomo C."/>
            <person name="Shea T."/>
            <person name="Young S.K."/>
            <person name="Zeng Q."/>
            <person name="Koehrsen M."/>
            <person name="Haas B."/>
            <person name="Borodovsky M."/>
            <person name="Guigo R."/>
            <person name="Alvarado L."/>
            <person name="Berlin A."/>
            <person name="Bochicchio J."/>
            <person name="Borenstein D."/>
            <person name="Chapman S."/>
            <person name="Chen Z."/>
            <person name="Freedman E."/>
            <person name="Gellesch M."/>
            <person name="Goldberg J."/>
            <person name="Griggs A."/>
            <person name="Gujja S."/>
            <person name="Heilman E."/>
            <person name="Heiman D."/>
            <person name="Hepburn T."/>
            <person name="Howarth C."/>
            <person name="Jen D."/>
            <person name="Larson L."/>
            <person name="Mehta T."/>
            <person name="Park D."/>
            <person name="Pearson M."/>
            <person name="Roberts A."/>
            <person name="Saif S."/>
            <person name="Shenoy N."/>
            <person name="Sisk P."/>
            <person name="Stolte C."/>
            <person name="Sykes S."/>
            <person name="Thomson T."/>
            <person name="Walk T."/>
            <person name="White J."/>
            <person name="Yandava C."/>
            <person name="Burger G."/>
            <person name="Gray M.W."/>
            <person name="Holland P.W.H."/>
            <person name="King N."/>
            <person name="Lang F.B.F."/>
            <person name="Roger A.J."/>
            <person name="Ruiz-Trillo I."/>
            <person name="Lander E."/>
            <person name="Nusbaum C."/>
        </authorList>
    </citation>
    <scope>NUCLEOTIDE SEQUENCE [LARGE SCALE GENOMIC DNA]</scope>
    <source>
        <strain evidence="2 3">ATCC 50062</strain>
    </source>
</reference>
<name>A0A0L0DCA1_THETB</name>
<proteinExistence type="predicted"/>
<dbReference type="EMBL" id="GL349457">
    <property type="protein sequence ID" value="KNC49711.1"/>
    <property type="molecule type" value="Genomic_DNA"/>
</dbReference>
<gene>
    <name evidence="2" type="ORF">AMSG_05978</name>
</gene>
<dbReference type="RefSeq" id="XP_013757502.1">
    <property type="nucleotide sequence ID" value="XM_013902048.1"/>
</dbReference>
<dbReference type="Gene3D" id="3.40.30.10">
    <property type="entry name" value="Glutaredoxin"/>
    <property type="match status" value="1"/>
</dbReference>
<dbReference type="Proteomes" id="UP000054408">
    <property type="component" value="Unassembled WGS sequence"/>
</dbReference>
<organism evidence="2 3">
    <name type="scientific">Thecamonas trahens ATCC 50062</name>
    <dbReference type="NCBI Taxonomy" id="461836"/>
    <lineage>
        <taxon>Eukaryota</taxon>
        <taxon>Apusozoa</taxon>
        <taxon>Apusomonadida</taxon>
        <taxon>Apusomonadidae</taxon>
        <taxon>Thecamonas</taxon>
    </lineage>
</organism>
<dbReference type="InterPro" id="IPR036249">
    <property type="entry name" value="Thioredoxin-like_sf"/>
</dbReference>
<dbReference type="GeneID" id="25565260"/>
<dbReference type="SUPFAM" id="SSF52833">
    <property type="entry name" value="Thioredoxin-like"/>
    <property type="match status" value="1"/>
</dbReference>
<dbReference type="OrthoDB" id="10257948at2759"/>
<protein>
    <submittedName>
        <fullName evidence="2">Thioredoxin domain-containing protein c</fullName>
    </submittedName>
</protein>
<dbReference type="CDD" id="cd02989">
    <property type="entry name" value="Phd_like_TxnDC9"/>
    <property type="match status" value="1"/>
</dbReference>
<feature type="domain" description="Thioredoxin" evidence="1">
    <location>
        <begin position="18"/>
        <end position="103"/>
    </location>
</feature>
<accession>A0A0L0DCA1</accession>
<dbReference type="eggNOG" id="KOG1672">
    <property type="taxonomic scope" value="Eukaryota"/>
</dbReference>
<dbReference type="OMA" id="KEFMNIT"/>
<evidence type="ECO:0000313" key="3">
    <source>
        <dbReference type="Proteomes" id="UP000054408"/>
    </source>
</evidence>
<dbReference type="InterPro" id="IPR013766">
    <property type="entry name" value="Thioredoxin_domain"/>
</dbReference>
<sequence>MEVRAKESAQHGMYNEVPEEAFLELVTKTKLVVAHFYHSDFNRCRIVDDHLERLAPRHFHTKFIKCNVENFPFFVEKLKIRMLPTIVCFRDGVCIDRVVGFEELGSTDDFETSALEARLGMAGMVKRGGDNPYADGSIARNDDDDGVIGSRERTLWSAIPITSPDEDIDFDA</sequence>
<dbReference type="STRING" id="461836.A0A0L0DCA1"/>
<dbReference type="PANTHER" id="PTHR21148">
    <property type="entry name" value="THIOREDOXIN DOMAIN-CONTAINING PROTEIN 9"/>
    <property type="match status" value="1"/>
</dbReference>